<keyword evidence="1" id="KW-0175">Coiled coil</keyword>
<feature type="region of interest" description="Disordered" evidence="2">
    <location>
        <begin position="592"/>
        <end position="661"/>
    </location>
</feature>
<dbReference type="InterPro" id="IPR002048">
    <property type="entry name" value="EF_hand_dom"/>
</dbReference>
<feature type="compositionally biased region" description="Polar residues" evidence="2">
    <location>
        <begin position="60"/>
        <end position="85"/>
    </location>
</feature>
<evidence type="ECO:0000313" key="4">
    <source>
        <dbReference type="EMBL" id="DAD96358.1"/>
    </source>
</evidence>
<feature type="compositionally biased region" description="Basic and acidic residues" evidence="2">
    <location>
        <begin position="43"/>
        <end position="58"/>
    </location>
</feature>
<feature type="compositionally biased region" description="Basic and acidic residues" evidence="2">
    <location>
        <begin position="612"/>
        <end position="626"/>
    </location>
</feature>
<evidence type="ECO:0000259" key="3">
    <source>
        <dbReference type="PROSITE" id="PS50222"/>
    </source>
</evidence>
<feature type="compositionally biased region" description="Low complexity" evidence="2">
    <location>
        <begin position="1020"/>
        <end position="1035"/>
    </location>
</feature>
<feature type="domain" description="EF-hand" evidence="3">
    <location>
        <begin position="2273"/>
        <end position="2308"/>
    </location>
</feature>
<accession>A0A8S5NNP7</accession>
<dbReference type="GO" id="GO:0005509">
    <property type="term" value="F:calcium ion binding"/>
    <property type="evidence" value="ECO:0007669"/>
    <property type="project" value="InterPro"/>
</dbReference>
<feature type="compositionally biased region" description="Polar residues" evidence="2">
    <location>
        <begin position="22"/>
        <end position="33"/>
    </location>
</feature>
<reference evidence="4" key="1">
    <citation type="journal article" date="2021" name="Proc. Natl. Acad. Sci. U.S.A.">
        <title>A Catalog of Tens of Thousands of Viruses from Human Metagenomes Reveals Hidden Associations with Chronic Diseases.</title>
        <authorList>
            <person name="Tisza M.J."/>
            <person name="Buck C.B."/>
        </authorList>
    </citation>
    <scope>NUCLEOTIDE SEQUENCE</scope>
    <source>
        <strain evidence="4">CtagO6</strain>
    </source>
</reference>
<evidence type="ECO:0000256" key="1">
    <source>
        <dbReference type="SAM" id="Coils"/>
    </source>
</evidence>
<protein>
    <recommendedName>
        <fullName evidence="3">EF-hand domain-containing protein</fullName>
    </recommendedName>
</protein>
<feature type="coiled-coil region" evidence="1">
    <location>
        <begin position="147"/>
        <end position="174"/>
    </location>
</feature>
<proteinExistence type="predicted"/>
<sequence length="2329" mass="253426">MGIRSQSDKIRKKSKAEETGSRAGSTRPASVSSEKPKAQNFDEWTRAKNAKDFDEWTRIRNGQTEQQQPGVSMRQGTQTSTAESRLSQRRFEATSFPSYKLRDEAIAAQQRADDDTLDRKIELTLERLQTTLPKKETPAGMVNNPEYQALYDALSGYQAQKKTAEQEAKDAADAYNSASGMDAKKIAGLYVAPYFKKGTNISDATALLDEYLTYQDAMQNGVVGAGDKWKTARAALIGAGLSEDSIDEAADIWRRASNSEAMSLSNQSLAEATREHPILASALSVPLSITSGLGYLDLATQKIGNPDKAIDFNTGTMRAAGAGTTIRETAVEDMNGLESFLYQTGMSMADSTAIAALSQLGVPGASVLLSGSAATSAAREAKERGGTDAQALGYGLAAGIAEGLFETVSLEMLTKNAIGRLGRQAAEQAGAKRILTLLKSAGIQAATEGSEEVFTTIANTISDAVIMGDKSEYAQNKQLYMDAGMSEGEAEKKAAEDWLTGILGDFLGGALSGGIMGGTASAISANTQYTFDDEIPNVDLASRQETPQDILQRVAMESVQEQASPENTQRIMEQMTETPQQAMERLASETVAPRAEPAYNGNINETEAGNNGREDLYLRGSGERNDSQNPGGQVSAVEEDAGRDQSRDVQTRPADGGAASLTYGEKISTKALGIANGSTTGTVRLVKSGETEATRAAAKLAEENGVKLVLFGGGNLRVKNKNGAYVEARGMKIGDTIYCRADHARYTAEQLTRHEIGHKWIADGEVNVDAVKEKLAERFAPEELDHLAGMYIDAYGSTELTANEVWEEAICDALGFMNMFDGFAEEGDAAVFLVESGRAAREVREETKAAKAGKFSIEALPDGKKYVRADRQVIFGNDAESWSEQLERYINGKIRKGQDVVLIGADGDELRLTATSAGKLSDNHTSDGRTMSDTAYERKVNAATHIDELVETSHRGKKTAHDDDSRHGDMASSGWNYRTAYFKDFDGTYYKVTISASKNSSGSMVYNIGKMQERSIPQISGSSAASSGALRGNASSDKRVSEDGSTVKQKFSRELSIDRLNEENDLLQQAIEGFRENGETMGAVSEQDAEKVARKIIREYSGTITADDISGDVRELSGMIERGDWDAAKAKAMEISQGVINSALAESEGQAESAELYKEIKKTLRNEKILISREASRDIPDYNQWRKRYFGRLNVKIADGDTGVSGVDAVYERLSGKYPGIFKPGALAESDALLSIADALDKMRPELANPHGYYMTEATEYCANELINLLAGDRMKQAAPNAAERIETLASEGRTRTQEALDKLREAYGTIKPGENPSREVALPKKTSERKHLSQTVRTILESNVTPDVALPTIEQAVLDGDFSYTRYSDEAAISDAKETIQNKGWDQSLEDWKKEANKGIISKENTAIGWALYDNAVNDGNMETAMDILGKIVTQQRNAAQAVQATRILKKLSPEALLYQVSRSVANIQEELKRRYKDKAPKLKINEEYAEEFLNAKTEKERDAASEKLFRDIGRQVPTTFRDRWNAWRYLAMLMNPRTHIRNIVGNAGFAPVVFVKDLTAMGIEKAVSVVSGGRIERSKSPVLTSKAGRALLKEGWSDYNNVADEVSAGKKYSDSAMQNQQVEAGRRIFGNTRFQAWNKTGGRALEAARKGNSYALEAEDVWFSKPHYAYAFAQYSKASGITAEQIRNGTVDEVKLARARDYAIHEAQKATYHDTNDFSEALSKFGRYSGENKVVKGLSVAAEGILPFRKTPANILARGVEYSPLGFLNGLKKAMFDVRKGNSTAAEAIDRISSGLTGTGLLALGVYLAAQGVVRGLGAGDDDEREFAELQGQQAYSMIIGDQSYTLDWLAPEALPFFIGVNLLEEMQTSGGDVTLASILSAVSHISEPMLSMTCLQGLNAMFESVGYASQEGLSGGVNAIASAATSYLTQALPTILGQLERTAQSSRMTTYTEKNGFLTGDVQYALGKASSRTPGWDYNQIPYIDAWGRRETTSSLFTRGVNNFLNPAYASTVESSDMEKELERLYGETSSSAVFPSRAAKYFNVDGERVDLTAKQYVSYAAWKGQLSYKLMTELVGTDYYKQADDADKAELVSKVYEYANAVAKTKVSGYKLDGWVEKAADAEKYGVSVTEYLRWKSVGTENFSSTAYATAVKSGSAGKVETELSRLDAAVDSSAFPSAADKKFSVDKQQVELTDSQYAKYAEEKGGLSYQYVAELVGDDFYKAASDKEKGKMVSAVYEYANAVAKTKVSDYTLDGWCKKAADAKSYGVSVTQYIWFHSIADADGNGSVTQEEAAEAVRALGLTSRTAKAKLWQSCNEKWKNNPF</sequence>
<dbReference type="PROSITE" id="PS50222">
    <property type="entry name" value="EF_HAND_2"/>
    <property type="match status" value="1"/>
</dbReference>
<dbReference type="EMBL" id="BK015215">
    <property type="protein sequence ID" value="DAD96358.1"/>
    <property type="molecule type" value="Genomic_DNA"/>
</dbReference>
<feature type="region of interest" description="Disordered" evidence="2">
    <location>
        <begin position="1018"/>
        <end position="1048"/>
    </location>
</feature>
<feature type="compositionally biased region" description="Basic and acidic residues" evidence="2">
    <location>
        <begin position="640"/>
        <end position="650"/>
    </location>
</feature>
<organism evidence="4">
    <name type="scientific">Myoviridae sp. ctagO6</name>
    <dbReference type="NCBI Taxonomy" id="2826667"/>
    <lineage>
        <taxon>Viruses</taxon>
        <taxon>Duplodnaviria</taxon>
        <taxon>Heunggongvirae</taxon>
        <taxon>Uroviricota</taxon>
        <taxon>Caudoviricetes</taxon>
    </lineage>
</organism>
<evidence type="ECO:0000256" key="2">
    <source>
        <dbReference type="SAM" id="MobiDB-lite"/>
    </source>
</evidence>
<feature type="region of interest" description="Disordered" evidence="2">
    <location>
        <begin position="1"/>
        <end position="91"/>
    </location>
</feature>
<name>A0A8S5NNP7_9CAUD</name>